<dbReference type="Proteomes" id="UP000792575">
    <property type="component" value="Genome"/>
</dbReference>
<name>A0A916KP21_9POXV</name>
<protein>
    <recommendedName>
        <fullName evidence="3">N1R/p28-like protein</fullName>
    </recommendedName>
</protein>
<accession>A0A916KP21</accession>
<sequence>MRVLQYKNQIIKKCNNKYNVRDILIILNITDVYLDLYTNTYYPFKTLSKIFNTSPLEIELMRF</sequence>
<evidence type="ECO:0008006" key="3">
    <source>
        <dbReference type="Google" id="ProtNLM"/>
    </source>
</evidence>
<reference evidence="1" key="1">
    <citation type="journal article" date="2013" name="J. Virol.">
        <title>New Insights into the Evolution of Entomopoxvirinae from the Complete Genome Sequences of Four Entomopoxviruses Infecting Adoxophyes honmai, Choristoneura biennis, Choristoneura rosaceana, and Mythimna separata.</title>
        <authorList>
            <person name="Theze J."/>
            <person name="Takatsuka J."/>
            <person name="Li Z."/>
            <person name="Gallais J."/>
            <person name="Doucet D."/>
            <person name="Arif B."/>
            <person name="Nakai M."/>
            <person name="Herniou E.A."/>
        </authorList>
    </citation>
    <scope>NUCLEOTIDE SEQUENCE</scope>
    <source>
        <strain evidence="1">Tokyo</strain>
    </source>
</reference>
<evidence type="ECO:0000313" key="1">
    <source>
        <dbReference type="EMBL" id="CCU55431.1"/>
    </source>
</evidence>
<gene>
    <name evidence="1" type="ORF">AHEV_110</name>
</gene>
<keyword evidence="2" id="KW-1185">Reference proteome</keyword>
<dbReference type="KEGG" id="vg:15614039"/>
<dbReference type="RefSeq" id="YP_008003933.1">
    <property type="nucleotide sequence ID" value="NC_021247.1"/>
</dbReference>
<dbReference type="GeneID" id="15614039"/>
<proteinExistence type="predicted"/>
<organism evidence="1 2">
    <name type="scientific">Adoxophyes honmai entomopoxvirus 'L'</name>
    <dbReference type="NCBI Taxonomy" id="1293540"/>
    <lineage>
        <taxon>Viruses</taxon>
        <taxon>Varidnaviria</taxon>
        <taxon>Bamfordvirae</taxon>
        <taxon>Nucleocytoviricota</taxon>
        <taxon>Pokkesviricetes</taxon>
        <taxon>Chitovirales</taxon>
        <taxon>Poxviridae</taxon>
        <taxon>Entomopoxvirinae</taxon>
        <taxon>Betaentomopoxvirus</taxon>
        <taxon>Betaentomopoxvirus ahonmai</taxon>
    </lineage>
</organism>
<evidence type="ECO:0000313" key="2">
    <source>
        <dbReference type="Proteomes" id="UP000792575"/>
    </source>
</evidence>
<dbReference type="EMBL" id="HF679131">
    <property type="protein sequence ID" value="CCU55431.1"/>
    <property type="molecule type" value="Genomic_DNA"/>
</dbReference>